<gene>
    <name evidence="2" type="ORF">GOP47_0011118</name>
</gene>
<accession>A0A9D4ZHA9</accession>
<proteinExistence type="predicted"/>
<comment type="caution">
    <text evidence="2">The sequence shown here is derived from an EMBL/GenBank/DDBJ whole genome shotgun (WGS) entry which is preliminary data.</text>
</comment>
<dbReference type="AlphaFoldDB" id="A0A9D4ZHA9"/>
<sequence>MVAETWFQVRVSDMAGVMQQIVREAAEVVMMQRRPVAYMLLNFIILCVLLKAGLLSGHKHKLKGETSMQNFVAGWWSKVSSPSLSQLSIDDGKLMHMGKHRNSSNNVQREPSKNSVDASNLNIGKHIKPTRASIFTIEPLLTQETPLASTPYVHEDTSTSTMHHWYCEGGIGDYDMNRKEFNARVEGFISKFKKNLSMQRKNSLNHLLSFVGQR</sequence>
<protein>
    <submittedName>
        <fullName evidence="2">Uncharacterized protein</fullName>
    </submittedName>
</protein>
<evidence type="ECO:0000313" key="2">
    <source>
        <dbReference type="EMBL" id="KAI5073105.1"/>
    </source>
</evidence>
<reference evidence="2" key="1">
    <citation type="submission" date="2021-01" db="EMBL/GenBank/DDBJ databases">
        <title>Adiantum capillus-veneris genome.</title>
        <authorList>
            <person name="Fang Y."/>
            <person name="Liao Q."/>
        </authorList>
    </citation>
    <scope>NUCLEOTIDE SEQUENCE</scope>
    <source>
        <strain evidence="2">H3</strain>
        <tissue evidence="2">Leaf</tissue>
    </source>
</reference>
<keyword evidence="3" id="KW-1185">Reference proteome</keyword>
<dbReference type="PANTHER" id="PTHR36887">
    <property type="entry name" value="OS01G0532300 PROTEIN"/>
    <property type="match status" value="1"/>
</dbReference>
<dbReference type="Pfam" id="PF05553">
    <property type="entry name" value="DUF761"/>
    <property type="match status" value="1"/>
</dbReference>
<dbReference type="InterPro" id="IPR008480">
    <property type="entry name" value="DUF761_pln"/>
</dbReference>
<evidence type="ECO:0000256" key="1">
    <source>
        <dbReference type="SAM" id="Phobius"/>
    </source>
</evidence>
<feature type="transmembrane region" description="Helical" evidence="1">
    <location>
        <begin position="36"/>
        <end position="54"/>
    </location>
</feature>
<dbReference type="EMBL" id="JABFUD020000011">
    <property type="protein sequence ID" value="KAI5073105.1"/>
    <property type="molecule type" value="Genomic_DNA"/>
</dbReference>
<keyword evidence="1" id="KW-1133">Transmembrane helix</keyword>
<dbReference type="Proteomes" id="UP000886520">
    <property type="component" value="Chromosome 11"/>
</dbReference>
<keyword evidence="1" id="KW-0472">Membrane</keyword>
<dbReference type="PANTHER" id="PTHR36887:SF1">
    <property type="entry name" value="OS01G0532300 PROTEIN"/>
    <property type="match status" value="1"/>
</dbReference>
<organism evidence="2 3">
    <name type="scientific">Adiantum capillus-veneris</name>
    <name type="common">Maidenhair fern</name>
    <dbReference type="NCBI Taxonomy" id="13818"/>
    <lineage>
        <taxon>Eukaryota</taxon>
        <taxon>Viridiplantae</taxon>
        <taxon>Streptophyta</taxon>
        <taxon>Embryophyta</taxon>
        <taxon>Tracheophyta</taxon>
        <taxon>Polypodiopsida</taxon>
        <taxon>Polypodiidae</taxon>
        <taxon>Polypodiales</taxon>
        <taxon>Pteridineae</taxon>
        <taxon>Pteridaceae</taxon>
        <taxon>Vittarioideae</taxon>
        <taxon>Adiantum</taxon>
    </lineage>
</organism>
<dbReference type="OrthoDB" id="10661511at2759"/>
<evidence type="ECO:0000313" key="3">
    <source>
        <dbReference type="Proteomes" id="UP000886520"/>
    </source>
</evidence>
<keyword evidence="1" id="KW-0812">Transmembrane</keyword>
<name>A0A9D4ZHA9_ADICA</name>